<dbReference type="AlphaFoldDB" id="K0IMX4"/>
<dbReference type="InterPro" id="IPR010095">
    <property type="entry name" value="Cas12f1-like_TNB"/>
</dbReference>
<dbReference type="KEGG" id="nga:Ngar_c14430"/>
<evidence type="ECO:0000256" key="1">
    <source>
        <dbReference type="ARBA" id="ARBA00023125"/>
    </source>
</evidence>
<dbReference type="GO" id="GO:0003677">
    <property type="term" value="F:DNA binding"/>
    <property type="evidence" value="ECO:0007669"/>
    <property type="project" value="UniProtKB-KW"/>
</dbReference>
<name>K0IMX4_NITGG</name>
<sequence length="119" mass="13525">MFEKLNINNMVKNHNPASAIMDVTWSKLRQMTAYKVERRGGQVILVNPSGTSQKCSRCGVDKEEKKLGLDERIFECHSCGLVVDRDVNAAKNILKRGLEQAYAERQPRPSTKKNKQVCF</sequence>
<reference evidence="3 4" key="1">
    <citation type="journal article" date="2012" name="Environ. Microbiol.">
        <title>The genome of the ammonia-oxidizing Candidatus Nitrososphaera gargensis: insights into metabolic versatility and environmental adaptations.</title>
        <authorList>
            <person name="Spang A."/>
            <person name="Poehlein A."/>
            <person name="Offre P."/>
            <person name="Zumbragel S."/>
            <person name="Haider S."/>
            <person name="Rychlik N."/>
            <person name="Nowka B."/>
            <person name="Schmeisser C."/>
            <person name="Lebedeva E.V."/>
            <person name="Rattei T."/>
            <person name="Bohm C."/>
            <person name="Schmid M."/>
            <person name="Galushko A."/>
            <person name="Hatzenpichler R."/>
            <person name="Weinmaier T."/>
            <person name="Daniel R."/>
            <person name="Schleper C."/>
            <person name="Spieck E."/>
            <person name="Streit W."/>
            <person name="Wagner M."/>
        </authorList>
    </citation>
    <scope>NUCLEOTIDE SEQUENCE [LARGE SCALE GENOMIC DNA]</scope>
    <source>
        <strain evidence="4">Ga9.2</strain>
    </source>
</reference>
<keyword evidence="4" id="KW-1185">Reference proteome</keyword>
<evidence type="ECO:0000313" key="3">
    <source>
        <dbReference type="EMBL" id="AFU58379.1"/>
    </source>
</evidence>
<dbReference type="Proteomes" id="UP000008037">
    <property type="component" value="Chromosome"/>
</dbReference>
<gene>
    <name evidence="3" type="ordered locus">Ngar_c14430</name>
</gene>
<organism evidence="3 4">
    <name type="scientific">Nitrososphaera gargensis (strain Ga9.2)</name>
    <dbReference type="NCBI Taxonomy" id="1237085"/>
    <lineage>
        <taxon>Archaea</taxon>
        <taxon>Nitrososphaerota</taxon>
        <taxon>Nitrososphaeria</taxon>
        <taxon>Nitrososphaerales</taxon>
        <taxon>Nitrososphaeraceae</taxon>
        <taxon>Nitrososphaera</taxon>
    </lineage>
</organism>
<protein>
    <submittedName>
        <fullName evidence="3">Putative transposase, IS605 OrfB family</fullName>
    </submittedName>
</protein>
<accession>K0IMX4</accession>
<dbReference type="BioCyc" id="CNIT1237085:G1324-1441-MONOMER"/>
<proteinExistence type="predicted"/>
<dbReference type="OrthoDB" id="33505at2157"/>
<dbReference type="NCBIfam" id="NF040570">
    <property type="entry name" value="guided_TnpB"/>
    <property type="match status" value="1"/>
</dbReference>
<dbReference type="STRING" id="1237085.Ngar_c14430"/>
<dbReference type="InParanoid" id="K0IMX4"/>
<evidence type="ECO:0000313" key="4">
    <source>
        <dbReference type="Proteomes" id="UP000008037"/>
    </source>
</evidence>
<dbReference type="EMBL" id="CP002408">
    <property type="protein sequence ID" value="AFU58379.1"/>
    <property type="molecule type" value="Genomic_DNA"/>
</dbReference>
<feature type="domain" description="Cas12f1-like TNB" evidence="2">
    <location>
        <begin position="25"/>
        <end position="93"/>
    </location>
</feature>
<evidence type="ECO:0000259" key="2">
    <source>
        <dbReference type="Pfam" id="PF07282"/>
    </source>
</evidence>
<dbReference type="HOGENOM" id="CLU_032903_10_3_2"/>
<dbReference type="Pfam" id="PF07282">
    <property type="entry name" value="Cas12f1-like_TNB"/>
    <property type="match status" value="1"/>
</dbReference>
<keyword evidence="1" id="KW-0238">DNA-binding</keyword>